<reference evidence="2 3" key="1">
    <citation type="submission" date="2021-01" db="EMBL/GenBank/DDBJ databases">
        <title>Genomic Encyclopedia of Type Strains, Phase IV (KMG-IV): sequencing the most valuable type-strain genomes for metagenomic binning, comparative biology and taxonomic classification.</title>
        <authorList>
            <person name="Goeker M."/>
        </authorList>
    </citation>
    <scope>NUCLEOTIDE SEQUENCE [LARGE SCALE GENOMIC DNA]</scope>
    <source>
        <strain evidence="2 3">DSM 25879</strain>
    </source>
</reference>
<evidence type="ECO:0000313" key="2">
    <source>
        <dbReference type="EMBL" id="MBM7621508.1"/>
    </source>
</evidence>
<accession>A0ABS2P4I0</accession>
<keyword evidence="1" id="KW-0472">Membrane</keyword>
<evidence type="ECO:0000256" key="1">
    <source>
        <dbReference type="SAM" id="Phobius"/>
    </source>
</evidence>
<keyword evidence="2" id="KW-0240">DNA-directed RNA polymerase</keyword>
<name>A0ABS2P4I0_9BACI</name>
<gene>
    <name evidence="2" type="ORF">JOC95_003397</name>
</gene>
<feature type="transmembrane region" description="Helical" evidence="1">
    <location>
        <begin position="254"/>
        <end position="273"/>
    </location>
</feature>
<sequence length="700" mass="82194">MIEETVKVKSILDGNKDAYDSIIERYKNRLYAVTLRMAGSEDKAERLVEKSFITAYEKLALYEEKDFFSDWLYRQTLTLIKAEVASYGKTNPEHYIQFYNPRFLEIEEAIANLESKNRFEFLLHHALAETPEKLAVFLDEQVEDIKWRYQQSLKAIRERLLEFDPETSSEECFSFDELIQYFDEVLMEGGKEKVEDHLEFCPSCREILTSLKAEKKGLEDVIHTPKLDDAFNRRVLNKLTPYVKKVPKHRTWKYQLGVIGIMAAVFMIGAVVVPNLKPLANKVAAYIEYGTIYNVWTEGTYKATDEDLSFEVKSVDIDPLHMVVYYEARRKDKLIRNFVDFDIFEPNAVQLVDENGKKYPIEVTQPMGSMFYTPPQGNEADNHQSFVIRAIEEEKLPDKFKLKFKLRRMQGITGNWEVEVPIRYDKVENNLKVVELNEVKEIDGKIEIEFLTMIYGKHGSRLTYNVRLKEGEKKRLENLLKETREGDPVLERYQYAYADIQLMNQEGQYMVPLYYHSQLMEWTPGERITQDYSLYHFDYENYQNLGKTESNGPYFADVRNIHYNEPSFVSLSLPLEEAENKPLNIELEGLTLKDLTVRPKENGEDDRSYQILINAVRNKGESEKQYHWNVVGENGEYLELHYMGNHIPPDIQGEFELFNAEIFPRDIQKEMDKVTLQAEGAYNFYMFDEGELRIPLFEEE</sequence>
<dbReference type="Gene3D" id="1.10.1740.10">
    <property type="match status" value="1"/>
</dbReference>
<dbReference type="GO" id="GO:0000428">
    <property type="term" value="C:DNA-directed RNA polymerase complex"/>
    <property type="evidence" value="ECO:0007669"/>
    <property type="project" value="UniProtKB-KW"/>
</dbReference>
<organism evidence="2 3">
    <name type="scientific">Sutcliffiella tianshenii</name>
    <dbReference type="NCBI Taxonomy" id="1463404"/>
    <lineage>
        <taxon>Bacteria</taxon>
        <taxon>Bacillati</taxon>
        <taxon>Bacillota</taxon>
        <taxon>Bacilli</taxon>
        <taxon>Bacillales</taxon>
        <taxon>Bacillaceae</taxon>
        <taxon>Sutcliffiella</taxon>
    </lineage>
</organism>
<keyword evidence="3" id="KW-1185">Reference proteome</keyword>
<dbReference type="RefSeq" id="WP_204418296.1">
    <property type="nucleotide sequence ID" value="NZ_JAFBED010000008.1"/>
</dbReference>
<dbReference type="Gene3D" id="2.60.40.1630">
    <property type="entry name" value="bacillus anthracis domain"/>
    <property type="match status" value="1"/>
</dbReference>
<keyword evidence="1" id="KW-0812">Transmembrane</keyword>
<dbReference type="EMBL" id="JAFBED010000008">
    <property type="protein sequence ID" value="MBM7621508.1"/>
    <property type="molecule type" value="Genomic_DNA"/>
</dbReference>
<keyword evidence="2" id="KW-0804">Transcription</keyword>
<dbReference type="SUPFAM" id="SSF88946">
    <property type="entry name" value="Sigma2 domain of RNA polymerase sigma factors"/>
    <property type="match status" value="1"/>
</dbReference>
<proteinExistence type="predicted"/>
<dbReference type="Proteomes" id="UP000737402">
    <property type="component" value="Unassembled WGS sequence"/>
</dbReference>
<keyword evidence="1" id="KW-1133">Transmembrane helix</keyword>
<dbReference type="InterPro" id="IPR013325">
    <property type="entry name" value="RNA_pol_sigma_r2"/>
</dbReference>
<protein>
    <submittedName>
        <fullName evidence="2">DNA-directed RNA polymerase specialized sigma24 family protein</fullName>
    </submittedName>
</protein>
<comment type="caution">
    <text evidence="2">The sequence shown here is derived from an EMBL/GenBank/DDBJ whole genome shotgun (WGS) entry which is preliminary data.</text>
</comment>
<evidence type="ECO:0000313" key="3">
    <source>
        <dbReference type="Proteomes" id="UP000737402"/>
    </source>
</evidence>